<sequence length="206" mass="22940">MGRLFKISIRFLILLALIGCSNESNTTKKADGVLTPVKQNERNTQIISSLGFDTLLMYDLKIKNEDIKMIHVWVEHYKNGEKQEDIARGATATNEDMTLAAAKMNFNLDDNTTYARWTLSMTDGTGSSTMQSPVLEVDTSIGTAQTQIADKINIEAEKPQALALIVKDGSNGIRVGLDEDVIEDTVKENDEVYIVRVMISKTEDYE</sequence>
<gene>
    <name evidence="1" type="ORF">ACFSFW_21920</name>
</gene>
<organism evidence="1 2">
    <name type="scientific">Fredinandcohnia salidurans</name>
    <dbReference type="NCBI Taxonomy" id="2595041"/>
    <lineage>
        <taxon>Bacteria</taxon>
        <taxon>Bacillati</taxon>
        <taxon>Bacillota</taxon>
        <taxon>Bacilli</taxon>
        <taxon>Bacillales</taxon>
        <taxon>Bacillaceae</taxon>
        <taxon>Fredinandcohnia</taxon>
    </lineage>
</organism>
<evidence type="ECO:0008006" key="3">
    <source>
        <dbReference type="Google" id="ProtNLM"/>
    </source>
</evidence>
<reference evidence="2" key="1">
    <citation type="journal article" date="2019" name="Int. J. Syst. Evol. Microbiol.">
        <title>The Global Catalogue of Microorganisms (GCM) 10K type strain sequencing project: providing services to taxonomists for standard genome sequencing and annotation.</title>
        <authorList>
            <consortium name="The Broad Institute Genomics Platform"/>
            <consortium name="The Broad Institute Genome Sequencing Center for Infectious Disease"/>
            <person name="Wu L."/>
            <person name="Ma J."/>
        </authorList>
    </citation>
    <scope>NUCLEOTIDE SEQUENCE [LARGE SCALE GENOMIC DNA]</scope>
    <source>
        <strain evidence="2">CCUG 15531</strain>
    </source>
</reference>
<keyword evidence="2" id="KW-1185">Reference proteome</keyword>
<dbReference type="Proteomes" id="UP001597227">
    <property type="component" value="Unassembled WGS sequence"/>
</dbReference>
<proteinExistence type="predicted"/>
<accession>A0ABW4MTY7</accession>
<evidence type="ECO:0000313" key="1">
    <source>
        <dbReference type="EMBL" id="MFD1781320.1"/>
    </source>
</evidence>
<dbReference type="EMBL" id="JBHUEK010000031">
    <property type="protein sequence ID" value="MFD1781320.1"/>
    <property type="molecule type" value="Genomic_DNA"/>
</dbReference>
<dbReference type="RefSeq" id="WP_388041362.1">
    <property type="nucleotide sequence ID" value="NZ_JBHUEK010000031.1"/>
</dbReference>
<comment type="caution">
    <text evidence="1">The sequence shown here is derived from an EMBL/GenBank/DDBJ whole genome shotgun (WGS) entry which is preliminary data.</text>
</comment>
<protein>
    <recommendedName>
        <fullName evidence="3">Lipoprotein</fullName>
    </recommendedName>
</protein>
<name>A0ABW4MTY7_9BACI</name>
<evidence type="ECO:0000313" key="2">
    <source>
        <dbReference type="Proteomes" id="UP001597227"/>
    </source>
</evidence>